<keyword evidence="1" id="KW-0732">Signal</keyword>
<reference evidence="2 3" key="1">
    <citation type="journal article" date="2011" name="J. Bacteriol.">
        <title>Genome sequence of Chthoniobacter flavus Ellin428, an aerobic heterotrophic soil bacterium.</title>
        <authorList>
            <person name="Kant R."/>
            <person name="van Passel M.W."/>
            <person name="Palva A."/>
            <person name="Lucas S."/>
            <person name="Lapidus A."/>
            <person name="Glavina Del Rio T."/>
            <person name="Dalin E."/>
            <person name="Tice H."/>
            <person name="Bruce D."/>
            <person name="Goodwin L."/>
            <person name="Pitluck S."/>
            <person name="Larimer F.W."/>
            <person name="Land M.L."/>
            <person name="Hauser L."/>
            <person name="Sangwan P."/>
            <person name="de Vos W.M."/>
            <person name="Janssen P.H."/>
            <person name="Smidt H."/>
        </authorList>
    </citation>
    <scope>NUCLEOTIDE SEQUENCE [LARGE SCALE GENOMIC DNA]</scope>
    <source>
        <strain evidence="2 3">Ellin428</strain>
    </source>
</reference>
<dbReference type="RefSeq" id="WP_006981696.1">
    <property type="nucleotide sequence ID" value="NZ_ABVL01000014.1"/>
</dbReference>
<feature type="chain" id="PRO_5002803218" evidence="1">
    <location>
        <begin position="28"/>
        <end position="165"/>
    </location>
</feature>
<feature type="signal peptide" evidence="1">
    <location>
        <begin position="1"/>
        <end position="27"/>
    </location>
</feature>
<evidence type="ECO:0000256" key="1">
    <source>
        <dbReference type="SAM" id="SignalP"/>
    </source>
</evidence>
<dbReference type="AlphaFoldDB" id="B4D633"/>
<protein>
    <submittedName>
        <fullName evidence="2">Uncharacterized protein</fullName>
    </submittedName>
</protein>
<dbReference type="InParanoid" id="B4D633"/>
<sequence length="165" mass="17513">MRTTKLPVAATLCAVIGAFSIPAVALAKTATKHTEPASSKAGLEFSAGDGAPGHFRLTCHDVSAYDALVAIAKHRGYVLTFDQAGEAACRRANLNGVYSHPWMGLEGASIEAIIVESVAQDADLPPHRLLRFIRKNKKSPARIAVVERSSLDSNGQLLNPVAKKN</sequence>
<accession>B4D633</accession>
<dbReference type="Proteomes" id="UP000005824">
    <property type="component" value="Unassembled WGS sequence"/>
</dbReference>
<comment type="caution">
    <text evidence="2">The sequence shown here is derived from an EMBL/GenBank/DDBJ whole genome shotgun (WGS) entry which is preliminary data.</text>
</comment>
<name>B4D633_9BACT</name>
<proteinExistence type="predicted"/>
<keyword evidence="3" id="KW-1185">Reference proteome</keyword>
<organism evidence="2 3">
    <name type="scientific">Chthoniobacter flavus Ellin428</name>
    <dbReference type="NCBI Taxonomy" id="497964"/>
    <lineage>
        <taxon>Bacteria</taxon>
        <taxon>Pseudomonadati</taxon>
        <taxon>Verrucomicrobiota</taxon>
        <taxon>Spartobacteria</taxon>
        <taxon>Chthoniobacterales</taxon>
        <taxon>Chthoniobacteraceae</taxon>
        <taxon>Chthoniobacter</taxon>
    </lineage>
</organism>
<gene>
    <name evidence="2" type="ORF">CfE428DRAFT_4372</name>
</gene>
<dbReference type="EMBL" id="ABVL01000014">
    <property type="protein sequence ID" value="EDY18236.1"/>
    <property type="molecule type" value="Genomic_DNA"/>
</dbReference>
<evidence type="ECO:0000313" key="3">
    <source>
        <dbReference type="Proteomes" id="UP000005824"/>
    </source>
</evidence>
<evidence type="ECO:0000313" key="2">
    <source>
        <dbReference type="EMBL" id="EDY18236.1"/>
    </source>
</evidence>